<dbReference type="InterPro" id="IPR027417">
    <property type="entry name" value="P-loop_NTPase"/>
</dbReference>
<dbReference type="OrthoDB" id="3188010at2"/>
<evidence type="ECO:0000313" key="1">
    <source>
        <dbReference type="EMBL" id="EEH64385.1"/>
    </source>
</evidence>
<accession>C0VY82</accession>
<sequence length="468" mass="51035">MTTAKYATQLIPGIPHFGRRVAAVAEYLGTPLMPWQQQVANVVTQIDPNTPGAWKYPTVIVSVPRQAGKTALLRALAVDRMLAYNSHEILMTAQTGKDARKRWKQIITALDVEKKHDSFKVREAQGSERIEYLRRGSYISPFAPTPKSVHGDSLHMVTIDEAWAFDEASGLALEAAINPTQLTILDSQMIVVSTKGTGNSAYLNRLIQQGRQAVTDPMASVAYFEWSADPDAVRENPYSPQAISFHPALGHTQDEKKILKLAESSTLASWKRGILNLDEETTGGIAVIPLEIWERLNDGHPAPPASPSTVEIAFDVSKDGDGASIAAAWKDPAGIHTSLMYSAPGTAWLRPKLAELYQRGYTRITADDSGTNRTIIQDLLERHSIRVKTLSAREYATACQALIDRVKSGEITHDNALPVLEQLPALVAMPISNTLAFSVKHSTGAIDTVRATALAVYRAAAQTPLGIF</sequence>
<keyword evidence="2" id="KW-1185">Reference proteome</keyword>
<dbReference type="STRING" id="525245.HMPREF0044_0122"/>
<dbReference type="eggNOG" id="COG4626">
    <property type="taxonomic scope" value="Bacteria"/>
</dbReference>
<organism evidence="1 2">
    <name type="scientific">Gleimia coleocanis DSM 15436</name>
    <dbReference type="NCBI Taxonomy" id="525245"/>
    <lineage>
        <taxon>Bacteria</taxon>
        <taxon>Bacillati</taxon>
        <taxon>Actinomycetota</taxon>
        <taxon>Actinomycetes</taxon>
        <taxon>Actinomycetales</taxon>
        <taxon>Actinomycetaceae</taxon>
        <taxon>Gleimia</taxon>
    </lineage>
</organism>
<dbReference type="Gene3D" id="3.40.50.300">
    <property type="entry name" value="P-loop containing nucleotide triphosphate hydrolases"/>
    <property type="match status" value="1"/>
</dbReference>
<comment type="caution">
    <text evidence="1">The sequence shown here is derived from an EMBL/GenBank/DDBJ whole genome shotgun (WGS) entry which is preliminary data.</text>
</comment>
<dbReference type="EMBL" id="ACFG01000004">
    <property type="protein sequence ID" value="EEH64385.1"/>
    <property type="molecule type" value="Genomic_DNA"/>
</dbReference>
<name>C0VY82_9ACTO</name>
<dbReference type="HOGENOM" id="CLU_030716_2_0_11"/>
<dbReference type="Proteomes" id="UP000010301">
    <property type="component" value="Unassembled WGS sequence"/>
</dbReference>
<dbReference type="AlphaFoldDB" id="C0VY82"/>
<reference evidence="1 2" key="1">
    <citation type="submission" date="2009-01" db="EMBL/GenBank/DDBJ databases">
        <authorList>
            <person name="Qin X."/>
            <person name="Bachman B."/>
            <person name="Battles P."/>
            <person name="Bell A."/>
            <person name="Bess C."/>
            <person name="Bickham C."/>
            <person name="Chaboub L."/>
            <person name="Chen D."/>
            <person name="Coyle M."/>
            <person name="Deiros D.R."/>
            <person name="Dinh H."/>
            <person name="Forbes L."/>
            <person name="Fowler G."/>
            <person name="Francisco L."/>
            <person name="Fu Q."/>
            <person name="Gubbala S."/>
            <person name="Hale W."/>
            <person name="Han Y."/>
            <person name="Hemphill L."/>
            <person name="Highlander S.K."/>
            <person name="Hirani K."/>
            <person name="Hogues M."/>
            <person name="Jackson L."/>
            <person name="Jakkamsetti A."/>
            <person name="Javaid M."/>
            <person name="Jiang H."/>
            <person name="Korchina V."/>
            <person name="Kovar C."/>
            <person name="Lara F."/>
            <person name="Lee S."/>
            <person name="Mata R."/>
            <person name="Mathew T."/>
            <person name="Moen C."/>
            <person name="Morales K."/>
            <person name="Munidasa M."/>
            <person name="Nazareth L."/>
            <person name="Ngo R."/>
            <person name="Nguyen L."/>
            <person name="Okwuonu G."/>
            <person name="Ongeri F."/>
            <person name="Patil S."/>
            <person name="Petrosino J."/>
            <person name="Pham C."/>
            <person name="Pham P."/>
            <person name="Pu L.-L."/>
            <person name="Puazo M."/>
            <person name="Raj R."/>
            <person name="Reid J."/>
            <person name="Rouhana J."/>
            <person name="Saada N."/>
            <person name="Shang Y."/>
            <person name="Simmons D."/>
            <person name="Thornton R."/>
            <person name="Warren J."/>
            <person name="Weissenberger G."/>
            <person name="Zhang J."/>
            <person name="Zhang L."/>
            <person name="Zhou C."/>
            <person name="Zhu D."/>
            <person name="Muzny D."/>
            <person name="Worley K."/>
            <person name="Gibbs R."/>
        </authorList>
    </citation>
    <scope>NUCLEOTIDE SEQUENCE [LARGE SCALE GENOMIC DNA]</scope>
    <source>
        <strain evidence="1 2">DSM 15436</strain>
    </source>
</reference>
<proteinExistence type="predicted"/>
<evidence type="ECO:0000313" key="2">
    <source>
        <dbReference type="Proteomes" id="UP000010301"/>
    </source>
</evidence>
<protein>
    <submittedName>
        <fullName evidence="1">Putative phage terminase, large subunit</fullName>
    </submittedName>
</protein>
<dbReference type="RefSeq" id="WP_006547119.1">
    <property type="nucleotide sequence ID" value="NZ_DS999545.1"/>
</dbReference>
<gene>
    <name evidence="1" type="ORF">HMPREF0044_0122</name>
</gene>